<evidence type="ECO:0000313" key="7">
    <source>
        <dbReference type="EMBL" id="NJC34672.1"/>
    </source>
</evidence>
<evidence type="ECO:0000256" key="5">
    <source>
        <dbReference type="SAM" id="Phobius"/>
    </source>
</evidence>
<sequence>MIGRFLRQTLVVARRDFVAIVFTPTFLIFLLAPLLMLGFGAIGGAGAARLAEGSVDRNRVVVIADAATGPRVTAADAGLRTVFRSEEAPPALEIRAPDADPLRQARALFDAGDIEVSAVLAGPIETPQILHGPRGDRSAAYLRQLAERVVLGERAGADGQIVTATLTEVQRSGATSSSRQAAGFFAVFAIFLVTLLLASQAVGMLAEERGNKVIEVLAAAVPLEAVFLGKLLGLFGVAILFIGFWGALGAQGIMLLPPELAVASALQPAIGLPMFALLFIVYFIMAFLILSAIFLGVGAQASTMREIQMLSLPITMLQLGMFALSAAAAGNPGAPIARVAELFPLSSPFAMAARAANDASLWPHLLAIAWQLLWVMIVIWLGARLFRVGVLKSGGGLSLPFRRKKPVAEPSS</sequence>
<dbReference type="InterPro" id="IPR013525">
    <property type="entry name" value="ABC2_TM"/>
</dbReference>
<dbReference type="RefSeq" id="WP_167954868.1">
    <property type="nucleotide sequence ID" value="NZ_JAATJE010000002.1"/>
</dbReference>
<keyword evidence="2 5" id="KW-0812">Transmembrane</keyword>
<feature type="transmembrane region" description="Helical" evidence="5">
    <location>
        <begin position="181"/>
        <end position="206"/>
    </location>
</feature>
<evidence type="ECO:0000259" key="6">
    <source>
        <dbReference type="Pfam" id="PF12698"/>
    </source>
</evidence>
<keyword evidence="3 5" id="KW-1133">Transmembrane helix</keyword>
<organism evidence="7 8">
    <name type="scientific">Sphingomonas jejuensis</name>
    <dbReference type="NCBI Taxonomy" id="904715"/>
    <lineage>
        <taxon>Bacteria</taxon>
        <taxon>Pseudomonadati</taxon>
        <taxon>Pseudomonadota</taxon>
        <taxon>Alphaproteobacteria</taxon>
        <taxon>Sphingomonadales</taxon>
        <taxon>Sphingomonadaceae</taxon>
        <taxon>Sphingomonas</taxon>
    </lineage>
</organism>
<gene>
    <name evidence="7" type="ORF">GGR88_002186</name>
</gene>
<comment type="subcellular location">
    <subcellularLocation>
        <location evidence="1">Membrane</location>
        <topology evidence="1">Multi-pass membrane protein</topology>
    </subcellularLocation>
</comment>
<evidence type="ECO:0000256" key="1">
    <source>
        <dbReference type="ARBA" id="ARBA00004141"/>
    </source>
</evidence>
<accession>A0ABX0XP90</accession>
<evidence type="ECO:0000256" key="3">
    <source>
        <dbReference type="ARBA" id="ARBA00022989"/>
    </source>
</evidence>
<evidence type="ECO:0000256" key="2">
    <source>
        <dbReference type="ARBA" id="ARBA00022692"/>
    </source>
</evidence>
<feature type="transmembrane region" description="Helical" evidence="5">
    <location>
        <begin position="270"/>
        <end position="297"/>
    </location>
</feature>
<keyword evidence="4 5" id="KW-0472">Membrane</keyword>
<dbReference type="Pfam" id="PF12698">
    <property type="entry name" value="ABC2_membrane_3"/>
    <property type="match status" value="1"/>
</dbReference>
<feature type="transmembrane region" description="Helical" evidence="5">
    <location>
        <begin position="361"/>
        <end position="383"/>
    </location>
</feature>
<name>A0ABX0XP90_9SPHN</name>
<protein>
    <submittedName>
        <fullName evidence="7">ABC-2 type transport system permease protein</fullName>
    </submittedName>
</protein>
<keyword evidence="8" id="KW-1185">Reference proteome</keyword>
<evidence type="ECO:0000313" key="8">
    <source>
        <dbReference type="Proteomes" id="UP000734218"/>
    </source>
</evidence>
<reference evidence="7 8" key="1">
    <citation type="submission" date="2020-03" db="EMBL/GenBank/DDBJ databases">
        <title>Genomic Encyclopedia of Type Strains, Phase IV (KMG-IV): sequencing the most valuable type-strain genomes for metagenomic binning, comparative biology and taxonomic classification.</title>
        <authorList>
            <person name="Goeker M."/>
        </authorList>
    </citation>
    <scope>NUCLEOTIDE SEQUENCE [LARGE SCALE GENOMIC DNA]</scope>
    <source>
        <strain evidence="7 8">DSM 27651</strain>
    </source>
</reference>
<dbReference type="Proteomes" id="UP000734218">
    <property type="component" value="Unassembled WGS sequence"/>
</dbReference>
<dbReference type="EMBL" id="JAATJE010000002">
    <property type="protein sequence ID" value="NJC34672.1"/>
    <property type="molecule type" value="Genomic_DNA"/>
</dbReference>
<feature type="transmembrane region" description="Helical" evidence="5">
    <location>
        <begin position="227"/>
        <end position="250"/>
    </location>
</feature>
<feature type="transmembrane region" description="Helical" evidence="5">
    <location>
        <begin position="309"/>
        <end position="329"/>
    </location>
</feature>
<feature type="domain" description="ABC-2 type transporter transmembrane" evidence="6">
    <location>
        <begin position="162"/>
        <end position="381"/>
    </location>
</feature>
<evidence type="ECO:0000256" key="4">
    <source>
        <dbReference type="ARBA" id="ARBA00023136"/>
    </source>
</evidence>
<proteinExistence type="predicted"/>
<comment type="caution">
    <text evidence="7">The sequence shown here is derived from an EMBL/GenBank/DDBJ whole genome shotgun (WGS) entry which is preliminary data.</text>
</comment>